<protein>
    <submittedName>
        <fullName evidence="2">Uncharacterized protein</fullName>
    </submittedName>
</protein>
<dbReference type="EMBL" id="JARKIB010000111">
    <property type="protein sequence ID" value="KAJ7738607.1"/>
    <property type="molecule type" value="Genomic_DNA"/>
</dbReference>
<comment type="caution">
    <text evidence="2">The sequence shown here is derived from an EMBL/GenBank/DDBJ whole genome shotgun (WGS) entry which is preliminary data.</text>
</comment>
<evidence type="ECO:0000256" key="1">
    <source>
        <dbReference type="SAM" id="MobiDB-lite"/>
    </source>
</evidence>
<dbReference type="Proteomes" id="UP001215598">
    <property type="component" value="Unassembled WGS sequence"/>
</dbReference>
<reference evidence="2" key="1">
    <citation type="submission" date="2023-03" db="EMBL/GenBank/DDBJ databases">
        <title>Massive genome expansion in bonnet fungi (Mycena s.s.) driven by repeated elements and novel gene families across ecological guilds.</title>
        <authorList>
            <consortium name="Lawrence Berkeley National Laboratory"/>
            <person name="Harder C.B."/>
            <person name="Miyauchi S."/>
            <person name="Viragh M."/>
            <person name="Kuo A."/>
            <person name="Thoen E."/>
            <person name="Andreopoulos B."/>
            <person name="Lu D."/>
            <person name="Skrede I."/>
            <person name="Drula E."/>
            <person name="Henrissat B."/>
            <person name="Morin E."/>
            <person name="Kohler A."/>
            <person name="Barry K."/>
            <person name="LaButti K."/>
            <person name="Morin E."/>
            <person name="Salamov A."/>
            <person name="Lipzen A."/>
            <person name="Mereny Z."/>
            <person name="Hegedus B."/>
            <person name="Baldrian P."/>
            <person name="Stursova M."/>
            <person name="Weitz H."/>
            <person name="Taylor A."/>
            <person name="Grigoriev I.V."/>
            <person name="Nagy L.G."/>
            <person name="Martin F."/>
            <person name="Kauserud H."/>
        </authorList>
    </citation>
    <scope>NUCLEOTIDE SEQUENCE</scope>
    <source>
        <strain evidence="2">CBHHK182m</strain>
    </source>
</reference>
<evidence type="ECO:0000313" key="2">
    <source>
        <dbReference type="EMBL" id="KAJ7738607.1"/>
    </source>
</evidence>
<feature type="compositionally biased region" description="Basic and acidic residues" evidence="1">
    <location>
        <begin position="299"/>
        <end position="308"/>
    </location>
</feature>
<feature type="region of interest" description="Disordered" evidence="1">
    <location>
        <begin position="294"/>
        <end position="318"/>
    </location>
</feature>
<proteinExistence type="predicted"/>
<accession>A0AAD7MYJ7</accession>
<organism evidence="2 3">
    <name type="scientific">Mycena metata</name>
    <dbReference type="NCBI Taxonomy" id="1033252"/>
    <lineage>
        <taxon>Eukaryota</taxon>
        <taxon>Fungi</taxon>
        <taxon>Dikarya</taxon>
        <taxon>Basidiomycota</taxon>
        <taxon>Agaricomycotina</taxon>
        <taxon>Agaricomycetes</taxon>
        <taxon>Agaricomycetidae</taxon>
        <taxon>Agaricales</taxon>
        <taxon>Marasmiineae</taxon>
        <taxon>Mycenaceae</taxon>
        <taxon>Mycena</taxon>
    </lineage>
</organism>
<sequence length="360" mass="41031">MLQHLLETFRIVFRLIAPQQGERNGNIAKRLPGATTAVGRPKKGSKKASAAAPVLHQQEWKASFFNLLLSTLKRHCEVATIEDFVFKTPPSADEIKKCEEGRQLPRASDFRFDFTPLTFRKSRWNKMVLDKLLDAAIEQGKKERLETASRAWLRERLEGQRNRAQQAWVKSQPRGQESEADAITRANQYREQRAHDTRVNSAKARKHADRKHTIELVISHKTNNDPDLGTWQRLLQMIQYLGNSGMSSEEEVETVGTTRGRRTVFVVKVCVWRHRDVGNYLQLIDTTGDKINPVKKGRPRLDRDRYGDEGSSGAPRGLPKCLYSPEWIEEESEANPLFVEDLNVSEEAFELLAAASGMQV</sequence>
<dbReference type="AlphaFoldDB" id="A0AAD7MYJ7"/>
<gene>
    <name evidence="2" type="ORF">B0H16DRAFT_1891305</name>
</gene>
<keyword evidence="3" id="KW-1185">Reference proteome</keyword>
<evidence type="ECO:0000313" key="3">
    <source>
        <dbReference type="Proteomes" id="UP001215598"/>
    </source>
</evidence>
<feature type="region of interest" description="Disordered" evidence="1">
    <location>
        <begin position="25"/>
        <end position="50"/>
    </location>
</feature>
<name>A0AAD7MYJ7_9AGAR</name>